<evidence type="ECO:0000313" key="11">
    <source>
        <dbReference type="Proteomes" id="UP000315377"/>
    </source>
</evidence>
<gene>
    <name evidence="10" type="ORF">FLT43_16075</name>
    <name evidence="9" type="ORF">M5W83_20640</name>
</gene>
<dbReference type="CDD" id="cd07377">
    <property type="entry name" value="WHTH_GntR"/>
    <property type="match status" value="1"/>
</dbReference>
<dbReference type="Proteomes" id="UP000315377">
    <property type="component" value="Chromosome"/>
</dbReference>
<dbReference type="EMBL" id="JAMDMM010000040">
    <property type="protein sequence ID" value="MCY9609561.1"/>
    <property type="molecule type" value="Genomic_DNA"/>
</dbReference>
<dbReference type="GO" id="GO:0008483">
    <property type="term" value="F:transaminase activity"/>
    <property type="evidence" value="ECO:0007669"/>
    <property type="project" value="UniProtKB-KW"/>
</dbReference>
<dbReference type="EMBL" id="CP041405">
    <property type="protein sequence ID" value="QDM44824.1"/>
    <property type="molecule type" value="Genomic_DNA"/>
</dbReference>
<evidence type="ECO:0000256" key="7">
    <source>
        <dbReference type="ARBA" id="ARBA00023163"/>
    </source>
</evidence>
<evidence type="ECO:0000259" key="8">
    <source>
        <dbReference type="PROSITE" id="PS50949"/>
    </source>
</evidence>
<dbReference type="RefSeq" id="WP_087440407.1">
    <property type="nucleotide sequence ID" value="NZ_CABMNB010000005.1"/>
</dbReference>
<evidence type="ECO:0000256" key="4">
    <source>
        <dbReference type="ARBA" id="ARBA00022898"/>
    </source>
</evidence>
<keyword evidence="3 10" id="KW-0808">Transferase</keyword>
<dbReference type="PANTHER" id="PTHR46577">
    <property type="entry name" value="HTH-TYPE TRANSCRIPTIONAL REGULATORY PROTEIN GABR"/>
    <property type="match status" value="1"/>
</dbReference>
<dbReference type="InterPro" id="IPR004839">
    <property type="entry name" value="Aminotransferase_I/II_large"/>
</dbReference>
<dbReference type="AlphaFoldDB" id="A0AAP9DW62"/>
<reference evidence="10 11" key="1">
    <citation type="submission" date="2019-07" db="EMBL/GenBank/DDBJ databases">
        <title>Paenibacillus thiaminolyticus NRRL B-4156.</title>
        <authorList>
            <person name="Hehnly C."/>
            <person name="Zhang L."/>
        </authorList>
    </citation>
    <scope>NUCLEOTIDE SEQUENCE [LARGE SCALE GENOMIC DNA]</scope>
    <source>
        <strain evidence="10 11">NRRL B-4156</strain>
    </source>
</reference>
<evidence type="ECO:0000256" key="5">
    <source>
        <dbReference type="ARBA" id="ARBA00023015"/>
    </source>
</evidence>
<comment type="similarity">
    <text evidence="2">In the C-terminal section; belongs to the class-I pyridoxal-phosphate-dependent aminotransferase family.</text>
</comment>
<dbReference type="CDD" id="cd00609">
    <property type="entry name" value="AAT_like"/>
    <property type="match status" value="1"/>
</dbReference>
<reference evidence="9 12" key="2">
    <citation type="submission" date="2022-05" db="EMBL/GenBank/DDBJ databases">
        <title>Genome Sequencing of Bee-Associated Microbes.</title>
        <authorList>
            <person name="Dunlap C."/>
        </authorList>
    </citation>
    <scope>NUCLEOTIDE SEQUENCE [LARGE SCALE GENOMIC DNA]</scope>
    <source>
        <strain evidence="9 12">NRRL B-14613</strain>
    </source>
</reference>
<keyword evidence="5" id="KW-0805">Transcription regulation</keyword>
<dbReference type="SUPFAM" id="SSF46785">
    <property type="entry name" value="Winged helix' DNA-binding domain"/>
    <property type="match status" value="1"/>
</dbReference>
<dbReference type="Pfam" id="PF00392">
    <property type="entry name" value="GntR"/>
    <property type="match status" value="1"/>
</dbReference>
<dbReference type="GO" id="GO:0003677">
    <property type="term" value="F:DNA binding"/>
    <property type="evidence" value="ECO:0007669"/>
    <property type="project" value="UniProtKB-KW"/>
</dbReference>
<organism evidence="10 11">
    <name type="scientific">Paenibacillus thiaminolyticus</name>
    <name type="common">Bacillus thiaminolyticus</name>
    <dbReference type="NCBI Taxonomy" id="49283"/>
    <lineage>
        <taxon>Bacteria</taxon>
        <taxon>Bacillati</taxon>
        <taxon>Bacillota</taxon>
        <taxon>Bacilli</taxon>
        <taxon>Bacillales</taxon>
        <taxon>Paenibacillaceae</taxon>
        <taxon>Paenibacillus</taxon>
    </lineage>
</organism>
<keyword evidence="4" id="KW-0663">Pyridoxal phosphate</keyword>
<keyword evidence="3 10" id="KW-0032">Aminotransferase</keyword>
<dbReference type="Pfam" id="PF00155">
    <property type="entry name" value="Aminotran_1_2"/>
    <property type="match status" value="1"/>
</dbReference>
<evidence type="ECO:0000256" key="1">
    <source>
        <dbReference type="ARBA" id="ARBA00001933"/>
    </source>
</evidence>
<evidence type="ECO:0000313" key="12">
    <source>
        <dbReference type="Proteomes" id="UP001209276"/>
    </source>
</evidence>
<dbReference type="GeneID" id="76997481"/>
<keyword evidence="7" id="KW-0804">Transcription</keyword>
<dbReference type="Gene3D" id="3.40.640.10">
    <property type="entry name" value="Type I PLP-dependent aspartate aminotransferase-like (Major domain)"/>
    <property type="match status" value="1"/>
</dbReference>
<name>A0AAP9DW62_PANTH</name>
<feature type="domain" description="HTH gntR-type" evidence="8">
    <location>
        <begin position="13"/>
        <end position="81"/>
    </location>
</feature>
<keyword evidence="12" id="KW-1185">Reference proteome</keyword>
<dbReference type="InterPro" id="IPR000524">
    <property type="entry name" value="Tscrpt_reg_HTH_GntR"/>
</dbReference>
<dbReference type="Gene3D" id="1.10.10.10">
    <property type="entry name" value="Winged helix-like DNA-binding domain superfamily/Winged helix DNA-binding domain"/>
    <property type="match status" value="1"/>
</dbReference>
<sequence length="481" mass="54617">MLLIPRLDDKSPIPQYLQLVDYIKREIASGRLAEQTRLPSIRALADYLSLSPTPVELAYNQLAAEGFIASVPRKGYYVQHLPEPYLQLGIGDAEPQRPSEADGVTKRAAPARDAGTYPYDFHLSSIDGAHFPYRVWRSIFQELLVPERKELLWYGDPQGEPGLREQIAKYAHQFRGVRCTKEQVIVGSDPHVLLTLLAKLLREHAGHIAVENPGYLLCPATFRQQGYEVTPVSLEEDGIHIGELYDSAARIVCVSPSHQFPRGMIMPIAKRLQLLEWARRTNGFIIEDDIDGELRYYGRPIPSLQGLIPESDVIYLGGFAQVLAPAVGIHYMILPPSLLGTYQLMEYYTLFEQSAPRWNQHALQLFMERGHLERHVRRMRTLYRNKHDCLISAIRRHFGESAGITGTDAGFHMLMRFESPHSDQELVRRAREAGIRLASAAFTWLRPPAESRTEFFLGFGGIPIDRIDEGIRRLSEVWLGD</sequence>
<dbReference type="InterPro" id="IPR051446">
    <property type="entry name" value="HTH_trans_reg/aminotransferase"/>
</dbReference>
<dbReference type="SUPFAM" id="SSF53383">
    <property type="entry name" value="PLP-dependent transferases"/>
    <property type="match status" value="1"/>
</dbReference>
<dbReference type="GO" id="GO:0003700">
    <property type="term" value="F:DNA-binding transcription factor activity"/>
    <property type="evidence" value="ECO:0007669"/>
    <property type="project" value="InterPro"/>
</dbReference>
<dbReference type="PROSITE" id="PS50949">
    <property type="entry name" value="HTH_GNTR"/>
    <property type="match status" value="1"/>
</dbReference>
<proteinExistence type="inferred from homology"/>
<dbReference type="SMART" id="SM00345">
    <property type="entry name" value="HTH_GNTR"/>
    <property type="match status" value="1"/>
</dbReference>
<dbReference type="InterPro" id="IPR015421">
    <property type="entry name" value="PyrdxlP-dep_Trfase_major"/>
</dbReference>
<dbReference type="InterPro" id="IPR015424">
    <property type="entry name" value="PyrdxlP-dep_Trfase"/>
</dbReference>
<evidence type="ECO:0000313" key="10">
    <source>
        <dbReference type="EMBL" id="QDM44824.1"/>
    </source>
</evidence>
<comment type="cofactor">
    <cofactor evidence="1">
        <name>pyridoxal 5'-phosphate</name>
        <dbReference type="ChEBI" id="CHEBI:597326"/>
    </cofactor>
</comment>
<evidence type="ECO:0000256" key="2">
    <source>
        <dbReference type="ARBA" id="ARBA00005384"/>
    </source>
</evidence>
<dbReference type="InterPro" id="IPR036388">
    <property type="entry name" value="WH-like_DNA-bd_sf"/>
</dbReference>
<accession>A0AAP9DW62</accession>
<dbReference type="PANTHER" id="PTHR46577:SF1">
    <property type="entry name" value="HTH-TYPE TRANSCRIPTIONAL REGULATORY PROTEIN GABR"/>
    <property type="match status" value="1"/>
</dbReference>
<evidence type="ECO:0000256" key="3">
    <source>
        <dbReference type="ARBA" id="ARBA00022576"/>
    </source>
</evidence>
<protein>
    <submittedName>
        <fullName evidence="10">PLP-dependent aminotransferase family protein</fullName>
    </submittedName>
</protein>
<dbReference type="Proteomes" id="UP001209276">
    <property type="component" value="Unassembled WGS sequence"/>
</dbReference>
<dbReference type="InterPro" id="IPR036390">
    <property type="entry name" value="WH_DNA-bd_sf"/>
</dbReference>
<evidence type="ECO:0000313" key="9">
    <source>
        <dbReference type="EMBL" id="MCY9609561.1"/>
    </source>
</evidence>
<evidence type="ECO:0000256" key="6">
    <source>
        <dbReference type="ARBA" id="ARBA00023125"/>
    </source>
</evidence>
<dbReference type="GO" id="GO:0030170">
    <property type="term" value="F:pyridoxal phosphate binding"/>
    <property type="evidence" value="ECO:0007669"/>
    <property type="project" value="InterPro"/>
</dbReference>
<keyword evidence="6" id="KW-0238">DNA-binding</keyword>